<organism evidence="21 22">
    <name type="scientific">Psilocybe cyanescens</name>
    <dbReference type="NCBI Taxonomy" id="93625"/>
    <lineage>
        <taxon>Eukaryota</taxon>
        <taxon>Fungi</taxon>
        <taxon>Dikarya</taxon>
        <taxon>Basidiomycota</taxon>
        <taxon>Agaricomycotina</taxon>
        <taxon>Agaricomycetes</taxon>
        <taxon>Agaricomycetidae</taxon>
        <taxon>Agaricales</taxon>
        <taxon>Agaricineae</taxon>
        <taxon>Strophariaceae</taxon>
        <taxon>Psilocybe</taxon>
    </lineage>
</organism>
<evidence type="ECO:0000256" key="10">
    <source>
        <dbReference type="ARBA" id="ARBA00022617"/>
    </source>
</evidence>
<dbReference type="Pfam" id="PF00970">
    <property type="entry name" value="FAD_binding_6"/>
    <property type="match status" value="1"/>
</dbReference>
<dbReference type="PROSITE" id="PS51384">
    <property type="entry name" value="FAD_FR"/>
    <property type="match status" value="1"/>
</dbReference>
<dbReference type="Gene3D" id="3.10.120.10">
    <property type="entry name" value="Cytochrome b5-like heme/steroid binding domain"/>
    <property type="match status" value="1"/>
</dbReference>
<evidence type="ECO:0000256" key="9">
    <source>
        <dbReference type="ARBA" id="ARBA00022505"/>
    </source>
</evidence>
<dbReference type="InterPro" id="IPR017938">
    <property type="entry name" value="Riboflavin_synthase-like_b-brl"/>
</dbReference>
<dbReference type="InterPro" id="IPR005066">
    <property type="entry name" value="MoCF_OxRdtse_dimer"/>
</dbReference>
<evidence type="ECO:0000256" key="16">
    <source>
        <dbReference type="ARBA" id="ARBA00023063"/>
    </source>
</evidence>
<evidence type="ECO:0000256" key="1">
    <source>
        <dbReference type="ARBA" id="ARBA00001924"/>
    </source>
</evidence>
<evidence type="ECO:0000313" key="21">
    <source>
        <dbReference type="EMBL" id="PPQ70964.1"/>
    </source>
</evidence>
<dbReference type="InterPro" id="IPR014756">
    <property type="entry name" value="Ig_E-set"/>
</dbReference>
<evidence type="ECO:0000256" key="17">
    <source>
        <dbReference type="ARBA" id="ARBA00049155"/>
    </source>
</evidence>
<evidence type="ECO:0000256" key="15">
    <source>
        <dbReference type="ARBA" id="ARBA00023004"/>
    </source>
</evidence>
<dbReference type="Gene3D" id="2.60.40.650">
    <property type="match status" value="1"/>
</dbReference>
<dbReference type="GO" id="GO:0008482">
    <property type="term" value="F:sulfite oxidase activity"/>
    <property type="evidence" value="ECO:0007669"/>
    <property type="project" value="TreeGrafter"/>
</dbReference>
<evidence type="ECO:0000256" key="3">
    <source>
        <dbReference type="ARBA" id="ARBA00001974"/>
    </source>
</evidence>
<protein>
    <recommendedName>
        <fullName evidence="8">Nitrate reductase [NADPH]</fullName>
        <ecNumber evidence="7">1.7.1.3</ecNumber>
    </recommendedName>
</protein>
<feature type="compositionally biased region" description="Basic and acidic residues" evidence="18">
    <location>
        <begin position="1161"/>
        <end position="1177"/>
    </location>
</feature>
<dbReference type="Pfam" id="PF00173">
    <property type="entry name" value="Cyt-b5"/>
    <property type="match status" value="1"/>
</dbReference>
<dbReference type="InterPro" id="IPR001199">
    <property type="entry name" value="Cyt_B5-like_heme/steroid-bd"/>
</dbReference>
<dbReference type="SUPFAM" id="SSF81296">
    <property type="entry name" value="E set domains"/>
    <property type="match status" value="1"/>
</dbReference>
<evidence type="ECO:0000256" key="7">
    <source>
        <dbReference type="ARBA" id="ARBA00012673"/>
    </source>
</evidence>
<evidence type="ECO:0000256" key="11">
    <source>
        <dbReference type="ARBA" id="ARBA00022630"/>
    </source>
</evidence>
<keyword evidence="10" id="KW-0349">Heme</keyword>
<keyword evidence="16" id="KW-0534">Nitrate assimilation</keyword>
<evidence type="ECO:0000256" key="2">
    <source>
        <dbReference type="ARBA" id="ARBA00001971"/>
    </source>
</evidence>
<dbReference type="EMBL" id="NHYD01003882">
    <property type="protein sequence ID" value="PPQ70964.1"/>
    <property type="molecule type" value="Genomic_DNA"/>
</dbReference>
<keyword evidence="15" id="KW-0408">Iron</keyword>
<dbReference type="OrthoDB" id="432685at2759"/>
<feature type="region of interest" description="Disordered" evidence="18">
    <location>
        <begin position="1"/>
        <end position="36"/>
    </location>
</feature>
<dbReference type="InterPro" id="IPR036400">
    <property type="entry name" value="Cyt_B5-like_heme/steroid_sf"/>
</dbReference>
<comment type="cofactor">
    <cofactor evidence="3">
        <name>FAD</name>
        <dbReference type="ChEBI" id="CHEBI:57692"/>
    </cofactor>
</comment>
<name>A0A409VXH0_PSICY</name>
<dbReference type="SUPFAM" id="SSF52343">
    <property type="entry name" value="Ferredoxin reductase-like, C-terminal NADP-linked domain"/>
    <property type="match status" value="1"/>
</dbReference>
<dbReference type="PROSITE" id="PS50255">
    <property type="entry name" value="CYTOCHROME_B5_2"/>
    <property type="match status" value="1"/>
</dbReference>
<evidence type="ECO:0000313" key="22">
    <source>
        <dbReference type="Proteomes" id="UP000283269"/>
    </source>
</evidence>
<dbReference type="Gene3D" id="3.90.420.10">
    <property type="entry name" value="Oxidoreductase, molybdopterin-binding domain"/>
    <property type="match status" value="1"/>
</dbReference>
<dbReference type="InterPro" id="IPR039261">
    <property type="entry name" value="FNR_nucleotide-bd"/>
</dbReference>
<evidence type="ECO:0000256" key="4">
    <source>
        <dbReference type="ARBA" id="ARBA00003838"/>
    </source>
</evidence>
<evidence type="ECO:0000256" key="18">
    <source>
        <dbReference type="SAM" id="MobiDB-lite"/>
    </source>
</evidence>
<evidence type="ECO:0000256" key="14">
    <source>
        <dbReference type="ARBA" id="ARBA00023002"/>
    </source>
</evidence>
<dbReference type="GO" id="GO:0050464">
    <property type="term" value="F:nitrate reductase (NADPH) activity"/>
    <property type="evidence" value="ECO:0007669"/>
    <property type="project" value="UniProtKB-EC"/>
</dbReference>
<dbReference type="Pfam" id="PF00174">
    <property type="entry name" value="Oxidored_molyb"/>
    <property type="match status" value="1"/>
</dbReference>
<dbReference type="PRINTS" id="PR00363">
    <property type="entry name" value="CYTOCHROMEB5"/>
</dbReference>
<dbReference type="InterPro" id="IPR008333">
    <property type="entry name" value="Cbr1-like_FAD-bd_dom"/>
</dbReference>
<evidence type="ECO:0000256" key="6">
    <source>
        <dbReference type="ARBA" id="ARBA00011738"/>
    </source>
</evidence>
<dbReference type="SUPFAM" id="SSF55856">
    <property type="entry name" value="Cytochrome b5-like heme/steroid binding domain"/>
    <property type="match status" value="1"/>
</dbReference>
<dbReference type="AlphaFoldDB" id="A0A409VXH0"/>
<dbReference type="InterPro" id="IPR036374">
    <property type="entry name" value="OxRdtase_Mopterin-bd_sf"/>
</dbReference>
<dbReference type="CDD" id="cd06183">
    <property type="entry name" value="cyt_b5_reduct_like"/>
    <property type="match status" value="1"/>
</dbReference>
<feature type="region of interest" description="Disordered" evidence="18">
    <location>
        <begin position="1161"/>
        <end position="1187"/>
    </location>
</feature>
<dbReference type="GO" id="GO:0030151">
    <property type="term" value="F:molybdenum ion binding"/>
    <property type="evidence" value="ECO:0007669"/>
    <property type="project" value="InterPro"/>
</dbReference>
<keyword evidence="9" id="KW-0500">Molybdenum</keyword>
<feature type="compositionally biased region" description="Low complexity" evidence="18">
    <location>
        <begin position="1"/>
        <end position="24"/>
    </location>
</feature>
<comment type="subunit">
    <text evidence="6">Homodimer.</text>
</comment>
<keyword evidence="12" id="KW-0479">Metal-binding</keyword>
<gene>
    <name evidence="21" type="ORF">CVT25_012099</name>
</gene>
<dbReference type="SUPFAM" id="SSF63380">
    <property type="entry name" value="Riboflavin synthase domain-like"/>
    <property type="match status" value="1"/>
</dbReference>
<evidence type="ECO:0000256" key="12">
    <source>
        <dbReference type="ARBA" id="ARBA00022723"/>
    </source>
</evidence>
<comment type="cofactor">
    <cofactor evidence="2">
        <name>heme</name>
        <dbReference type="ChEBI" id="CHEBI:30413"/>
    </cofactor>
</comment>
<evidence type="ECO:0000256" key="5">
    <source>
        <dbReference type="ARBA" id="ARBA00006253"/>
    </source>
</evidence>
<comment type="similarity">
    <text evidence="5">Belongs to the nitrate reductase family.</text>
</comment>
<keyword evidence="11" id="KW-0285">Flavoprotein</keyword>
<feature type="region of interest" description="Disordered" evidence="18">
    <location>
        <begin position="949"/>
        <end position="985"/>
    </location>
</feature>
<dbReference type="Gene3D" id="2.40.30.10">
    <property type="entry name" value="Translation factors"/>
    <property type="match status" value="1"/>
</dbReference>
<dbReference type="GO" id="GO:0043546">
    <property type="term" value="F:molybdopterin cofactor binding"/>
    <property type="evidence" value="ECO:0007669"/>
    <property type="project" value="InterPro"/>
</dbReference>
<dbReference type="GO" id="GO:0020037">
    <property type="term" value="F:heme binding"/>
    <property type="evidence" value="ECO:0007669"/>
    <property type="project" value="TreeGrafter"/>
</dbReference>
<dbReference type="GO" id="GO:0042128">
    <property type="term" value="P:nitrate assimilation"/>
    <property type="evidence" value="ECO:0007669"/>
    <property type="project" value="UniProtKB-KW"/>
</dbReference>
<accession>A0A409VXH0</accession>
<dbReference type="EC" id="1.7.1.3" evidence="7"/>
<dbReference type="STRING" id="93625.A0A409VXH0"/>
<feature type="region of interest" description="Disordered" evidence="18">
    <location>
        <begin position="524"/>
        <end position="549"/>
    </location>
</feature>
<feature type="domain" description="FAD-binding FR-type" evidence="20">
    <location>
        <begin position="677"/>
        <end position="798"/>
    </location>
</feature>
<dbReference type="Proteomes" id="UP000283269">
    <property type="component" value="Unassembled WGS sequence"/>
</dbReference>
<dbReference type="SMART" id="SM01117">
    <property type="entry name" value="Cyt-b5"/>
    <property type="match status" value="1"/>
</dbReference>
<sequence length="1187" mass="132119">MLPAVSPLSSSYSLSEYSSTSPSSVGHELQEENAISQRSSVRLPSPFYPPSLVQKFQECDSQALIPRGLPSYLNLPNMPTESACSDIDSPDLGTPDAWIPRDPRLVRLTGKHPFNTEAKLRDLYAEGFITSSNLFFVRNHGAVPKIDQERADNWQLKVHGLCANPTTLTLEDLRTKFQVVTIPITLVCAGNRRKEQNVVQQSLGFSWGAAGLSTALFTGVYLADILAFVHPNRWAKHVVFEGADELPNGPYGTSQLLSWATDAQKRMIISWAMNGLALEPDHGYPLRLVVPGQIGGRSVKWLNRIELSSVESQHHLHFHDNKVLPMPLGPDQARKEKKWWYDPRYIIRDLNVNSAIAQPDHEEILDTLLALRPTYTIKGYAYAGGGRRVTRVEISFDSGTTWELAFIKYPEDAYRTVSFASDPIYGDLDMREVDTCFCWCFWSFEVSLERLKNNNAIVVRGMDEALALQPRDMYWNATGMMNNWWFRVVIHHLENGKLRFEHPTMAGTQLGGWMQRLKDEGLDPSKPDFSSHSRRPDTANSIHAKPPDKISMIRPDITKKIGQAELESDKAKEEAWFVVCGEVYIGSKFFKDHPGGAPSIELVAGEDATEDFMAIHSSDAQKQLAEFHIGTLHQVNAEANVSITADNAAKSASTLTSVVGNSIEDVNDPTKPFLQTKKWNSVKLVEIRAVSKNAKVFRFALRDKNQELGLAFGQHLYVRLRRKGAARSTGADMLGEMVQRAYTPLFERDDKGFVDLLVKIYYPTPEFPEGGRITLGFEHLTIGDSIELKGPIGNFIWKGRGIATFNHQDIRVSEIGLICAGSGITPILQVLRAILSDPLSCQDEKLKTKVWVLDVNRYFEDILCKDEIDRLARENEELVKVQYSLTGKDVPDGWEYSKGRITVEMLIKHLPSPGKEKVVCICGPHPMEQNVIAIDPAATLLSLPHQSGSELGGYQHPHSALSTHSPSSNACSSLPPSPSPATPQTIVPASLQHENTSPHAPYLHTYHGMGSSLDDGFTLAEAYPLLPLYVSDKFTVDYPNDIFEFNWSEASKDLHDPEPLLPIPPLADTRSPSPIQSSLWSSRHCSTSTRTQRYSPYARAVTTAAPSREICGRSNDITATLGAGIVSDSLDYQQSTSAPNFYPPLGETEITPYIRSEQIQNHEDHSSGFAPVERKINDNPGTTTARR</sequence>
<comment type="function">
    <text evidence="4">Nitrate reductase is a key enzyme involved in the first step of nitrate assimilation in plants, fungi and bacteria.</text>
</comment>
<dbReference type="PRINTS" id="PR00406">
    <property type="entry name" value="CYTB5RDTASE"/>
</dbReference>
<evidence type="ECO:0000259" key="20">
    <source>
        <dbReference type="PROSITE" id="PS51384"/>
    </source>
</evidence>
<reference evidence="21 22" key="1">
    <citation type="journal article" date="2018" name="Evol. Lett.">
        <title>Horizontal gene cluster transfer increased hallucinogenic mushroom diversity.</title>
        <authorList>
            <person name="Reynolds H.T."/>
            <person name="Vijayakumar V."/>
            <person name="Gluck-Thaler E."/>
            <person name="Korotkin H.B."/>
            <person name="Matheny P.B."/>
            <person name="Slot J.C."/>
        </authorList>
    </citation>
    <scope>NUCLEOTIDE SEQUENCE [LARGE SCALE GENOMIC DNA]</scope>
    <source>
        <strain evidence="21 22">2631</strain>
    </source>
</reference>
<keyword evidence="22" id="KW-1185">Reference proteome</keyword>
<dbReference type="Gene3D" id="3.40.50.80">
    <property type="entry name" value="Nucleotide-binding domain of ferredoxin-NADP reductase (FNR) module"/>
    <property type="match status" value="1"/>
</dbReference>
<dbReference type="SUPFAM" id="SSF56524">
    <property type="entry name" value="Oxidoreductase molybdopterin-binding domain"/>
    <property type="match status" value="1"/>
</dbReference>
<dbReference type="Pfam" id="PF00175">
    <property type="entry name" value="NAD_binding_1"/>
    <property type="match status" value="1"/>
</dbReference>
<keyword evidence="13" id="KW-0274">FAD</keyword>
<dbReference type="PROSITE" id="PS00559">
    <property type="entry name" value="MOLYBDOPTERIN_EUK"/>
    <property type="match status" value="1"/>
</dbReference>
<feature type="compositionally biased region" description="Basic and acidic residues" evidence="18">
    <location>
        <begin position="524"/>
        <end position="537"/>
    </location>
</feature>
<keyword evidence="14" id="KW-0560">Oxidoreductase</keyword>
<dbReference type="Pfam" id="PF03404">
    <property type="entry name" value="Mo-co_dimer"/>
    <property type="match status" value="1"/>
</dbReference>
<dbReference type="GO" id="GO:0006790">
    <property type="term" value="P:sulfur compound metabolic process"/>
    <property type="evidence" value="ECO:0007669"/>
    <property type="project" value="TreeGrafter"/>
</dbReference>
<dbReference type="PRINTS" id="PR00407">
    <property type="entry name" value="EUMOPTERIN"/>
</dbReference>
<dbReference type="InterPro" id="IPR001433">
    <property type="entry name" value="OxRdtase_FAD/NAD-bd"/>
</dbReference>
<dbReference type="InterPro" id="IPR017927">
    <property type="entry name" value="FAD-bd_FR_type"/>
</dbReference>
<dbReference type="PANTHER" id="PTHR19372:SF7">
    <property type="entry name" value="SULFITE OXIDASE, MITOCHONDRIAL"/>
    <property type="match status" value="1"/>
</dbReference>
<dbReference type="InterPro" id="IPR008335">
    <property type="entry name" value="Mopterin_OxRdtase_euk"/>
</dbReference>
<feature type="compositionally biased region" description="Low complexity" evidence="18">
    <location>
        <begin position="965"/>
        <end position="974"/>
    </location>
</feature>
<dbReference type="InterPro" id="IPR000572">
    <property type="entry name" value="OxRdtase_Mopterin-bd_dom"/>
</dbReference>
<comment type="caution">
    <text evidence="21">The sequence shown here is derived from an EMBL/GenBank/DDBJ whole genome shotgun (WGS) entry which is preliminary data.</text>
</comment>
<comment type="catalytic activity">
    <reaction evidence="17">
        <text>nitrite + NADP(+) + H2O = nitrate + NADPH + H(+)</text>
        <dbReference type="Rhea" id="RHEA:19061"/>
        <dbReference type="ChEBI" id="CHEBI:15377"/>
        <dbReference type="ChEBI" id="CHEBI:15378"/>
        <dbReference type="ChEBI" id="CHEBI:16301"/>
        <dbReference type="ChEBI" id="CHEBI:17632"/>
        <dbReference type="ChEBI" id="CHEBI:57783"/>
        <dbReference type="ChEBI" id="CHEBI:58349"/>
        <dbReference type="EC" id="1.7.1.3"/>
    </reaction>
</comment>
<dbReference type="InParanoid" id="A0A409VXH0"/>
<dbReference type="PANTHER" id="PTHR19372">
    <property type="entry name" value="SULFITE REDUCTASE"/>
    <property type="match status" value="1"/>
</dbReference>
<evidence type="ECO:0000256" key="13">
    <source>
        <dbReference type="ARBA" id="ARBA00022827"/>
    </source>
</evidence>
<evidence type="ECO:0000256" key="8">
    <source>
        <dbReference type="ARBA" id="ARBA00015499"/>
    </source>
</evidence>
<dbReference type="InterPro" id="IPR022407">
    <property type="entry name" value="OxRdtase_Mopterin_BS"/>
</dbReference>
<evidence type="ECO:0000259" key="19">
    <source>
        <dbReference type="PROSITE" id="PS50255"/>
    </source>
</evidence>
<comment type="cofactor">
    <cofactor evidence="1">
        <name>Mo-molybdopterin</name>
        <dbReference type="ChEBI" id="CHEBI:71302"/>
    </cofactor>
</comment>
<feature type="domain" description="Cytochrome b5 heme-binding" evidence="19">
    <location>
        <begin position="558"/>
        <end position="633"/>
    </location>
</feature>
<proteinExistence type="inferred from homology"/>